<gene>
    <name evidence="1" type="ORF">NCTC8256_00013</name>
</gene>
<dbReference type="AlphaFoldDB" id="A0A379VH56"/>
<evidence type="ECO:0000313" key="2">
    <source>
        <dbReference type="Proteomes" id="UP000254346"/>
    </source>
</evidence>
<dbReference type="EMBL" id="UGXR01000001">
    <property type="protein sequence ID" value="SUH06176.1"/>
    <property type="molecule type" value="Genomic_DNA"/>
</dbReference>
<reference evidence="1 2" key="1">
    <citation type="submission" date="2018-06" db="EMBL/GenBank/DDBJ databases">
        <authorList>
            <consortium name="Pathogen Informatics"/>
            <person name="Doyle S."/>
        </authorList>
    </citation>
    <scope>NUCLEOTIDE SEQUENCE [LARGE SCALE GENOMIC DNA]</scope>
    <source>
        <strain evidence="1 2">NCTC8256</strain>
    </source>
</reference>
<organism evidence="1 2">
    <name type="scientific">Salmonella enterica I</name>
    <dbReference type="NCBI Taxonomy" id="59201"/>
    <lineage>
        <taxon>Bacteria</taxon>
        <taxon>Pseudomonadati</taxon>
        <taxon>Pseudomonadota</taxon>
        <taxon>Gammaproteobacteria</taxon>
        <taxon>Enterobacterales</taxon>
        <taxon>Enterobacteriaceae</taxon>
        <taxon>Salmonella</taxon>
    </lineage>
</organism>
<protein>
    <submittedName>
        <fullName evidence="1">Uncharacterized protein</fullName>
    </submittedName>
</protein>
<name>A0A379VH56_SALET</name>
<accession>A0A379VH56</accession>
<proteinExistence type="predicted"/>
<sequence length="160" mass="17537">MLPFLGDEARKRGYELPEPFGLNINYMNIGQNINVDSINFNGLALGPNGGIPLDNAFKINVGHTREKSKTETVKLDAWLLPFMNVYGLVGYTDGHSISQIGVGLMTKNGHVFHPADLQNLKFKLDFKGTTYGIGTTLVGGVGNWFTAVDANYTPDTVRYP</sequence>
<dbReference type="Proteomes" id="UP000254346">
    <property type="component" value="Unassembled WGS sequence"/>
</dbReference>
<evidence type="ECO:0000313" key="1">
    <source>
        <dbReference type="EMBL" id="SUH06176.1"/>
    </source>
</evidence>